<reference evidence="2" key="1">
    <citation type="journal article" date="2022" name="Mol. Ecol. Resour.">
        <title>The genomes of chicory, endive, great burdock and yacon provide insights into Asteraceae palaeo-polyploidization history and plant inulin production.</title>
        <authorList>
            <person name="Fan W."/>
            <person name="Wang S."/>
            <person name="Wang H."/>
            <person name="Wang A."/>
            <person name="Jiang F."/>
            <person name="Liu H."/>
            <person name="Zhao H."/>
            <person name="Xu D."/>
            <person name="Zhang Y."/>
        </authorList>
    </citation>
    <scope>NUCLEOTIDE SEQUENCE [LARGE SCALE GENOMIC DNA]</scope>
    <source>
        <strain evidence="2">cv. Punajuju</strain>
    </source>
</reference>
<keyword evidence="2" id="KW-1185">Reference proteome</keyword>
<dbReference type="Proteomes" id="UP001055811">
    <property type="component" value="Linkage Group LG01"/>
</dbReference>
<organism evidence="1 2">
    <name type="scientific">Cichorium intybus</name>
    <name type="common">Chicory</name>
    <dbReference type="NCBI Taxonomy" id="13427"/>
    <lineage>
        <taxon>Eukaryota</taxon>
        <taxon>Viridiplantae</taxon>
        <taxon>Streptophyta</taxon>
        <taxon>Embryophyta</taxon>
        <taxon>Tracheophyta</taxon>
        <taxon>Spermatophyta</taxon>
        <taxon>Magnoliopsida</taxon>
        <taxon>eudicotyledons</taxon>
        <taxon>Gunneridae</taxon>
        <taxon>Pentapetalae</taxon>
        <taxon>asterids</taxon>
        <taxon>campanulids</taxon>
        <taxon>Asterales</taxon>
        <taxon>Asteraceae</taxon>
        <taxon>Cichorioideae</taxon>
        <taxon>Cichorieae</taxon>
        <taxon>Cichoriinae</taxon>
        <taxon>Cichorium</taxon>
    </lineage>
</organism>
<evidence type="ECO:0000313" key="2">
    <source>
        <dbReference type="Proteomes" id="UP001055811"/>
    </source>
</evidence>
<evidence type="ECO:0000313" key="1">
    <source>
        <dbReference type="EMBL" id="KAI3792366.1"/>
    </source>
</evidence>
<sequence>MDHPTHPGQWAHLLRGYELMLLKDAVEQVVQWLHSNQVEDAVEKKKVQDAVKNLTLNWRRNCCHCCVLSRFGSAP</sequence>
<gene>
    <name evidence="1" type="ORF">L2E82_06243</name>
</gene>
<name>A0ACB9HA28_CICIN</name>
<dbReference type="EMBL" id="CM042009">
    <property type="protein sequence ID" value="KAI3792366.1"/>
    <property type="molecule type" value="Genomic_DNA"/>
</dbReference>
<comment type="caution">
    <text evidence="1">The sequence shown here is derived from an EMBL/GenBank/DDBJ whole genome shotgun (WGS) entry which is preliminary data.</text>
</comment>
<reference evidence="1 2" key="2">
    <citation type="journal article" date="2022" name="Mol. Ecol. Resour.">
        <title>The genomes of chicory, endive, great burdock and yacon provide insights into Asteraceae paleo-polyploidization history and plant inulin production.</title>
        <authorList>
            <person name="Fan W."/>
            <person name="Wang S."/>
            <person name="Wang H."/>
            <person name="Wang A."/>
            <person name="Jiang F."/>
            <person name="Liu H."/>
            <person name="Zhao H."/>
            <person name="Xu D."/>
            <person name="Zhang Y."/>
        </authorList>
    </citation>
    <scope>NUCLEOTIDE SEQUENCE [LARGE SCALE GENOMIC DNA]</scope>
    <source>
        <strain evidence="2">cv. Punajuju</strain>
        <tissue evidence="1">Leaves</tissue>
    </source>
</reference>
<accession>A0ACB9HA28</accession>
<protein>
    <submittedName>
        <fullName evidence="1">Uncharacterized protein</fullName>
    </submittedName>
</protein>
<proteinExistence type="predicted"/>